<keyword evidence="5" id="KW-1185">Reference proteome</keyword>
<protein>
    <recommendedName>
        <fullName evidence="3">Transglycosylase SLT domain-containing protein</fullName>
    </recommendedName>
</protein>
<evidence type="ECO:0000313" key="5">
    <source>
        <dbReference type="Proteomes" id="UP000029447"/>
    </source>
</evidence>
<reference evidence="4 5" key="1">
    <citation type="submission" date="2014-08" db="EMBL/GenBank/DDBJ databases">
        <title>Genome sequences of NCPPB Pectobacterium isolates.</title>
        <authorList>
            <person name="Glover R.H."/>
            <person name="Sapp M."/>
            <person name="Elphinstone J."/>
        </authorList>
    </citation>
    <scope>NUCLEOTIDE SEQUENCE [LARGE SCALE GENOMIC DNA]</scope>
    <source>
        <strain evidence="4 5">NCPPB3841</strain>
    </source>
</reference>
<accession>A0ABR4VIH6</accession>
<evidence type="ECO:0000256" key="1">
    <source>
        <dbReference type="ARBA" id="ARBA00007734"/>
    </source>
</evidence>
<sequence>MAETIDELLVSLGLETDAKSFDQARAAFKGVTDNMLQMASALTAGFGFDKLTRQFAGFVSELDRFSRRNIIDPNNVLRWGYAFESMGGSVRDAMSAIEKLNTLRDDAREGRVNPMALRNAGINPYELAELNNPQSGLMWMSSQMQQLSSNPDALTKFTKALGLNTTEQDVLSKGPDWINQQFEEYNKRGRMITPETIRIADEYNTAIQNITTNLEGLGNSISERLTPKLTDLANRADKWLMDNKQGIVEKLDQAMPYLEQAAKGIAILVAINAAQKGGKMFLSNLPILGAAAYAEYFYNDFDNIKDSASSSWDYNKRQLERGLNENLNYPVGDALSSLGWKNNPWRRPARVSSSNPNALDIPGNDPLNDIGYIKNYLAMNGVSNESERESLAAAFSRASSKHRVPVNVLLGMAKQESGFKTGATGPMTEWGQARGIMQYLESTAGGLGIDPNNPDQAINAAAMQLRQRINRGESIEEAVAHHHAGPNRKLWGAKTADYVNRVGGHSEDVLAGYNSRPDFSRSSNGVGGDTKITVHSTVDARGASDPVAVKEAARQGAREGTDEAIAHMAQNLKLSQESDIQ</sequence>
<feature type="compositionally biased region" description="Basic and acidic residues" evidence="2">
    <location>
        <begin position="551"/>
        <end position="560"/>
    </location>
</feature>
<dbReference type="RefSeq" id="WP_044209586.1">
    <property type="nucleotide sequence ID" value="NZ_JQOF01000060.1"/>
</dbReference>
<feature type="region of interest" description="Disordered" evidence="2">
    <location>
        <begin position="541"/>
        <end position="560"/>
    </location>
</feature>
<dbReference type="InterPro" id="IPR023346">
    <property type="entry name" value="Lysozyme-like_dom_sf"/>
</dbReference>
<gene>
    <name evidence="4" type="ORF">KU75_24560</name>
</gene>
<name>A0ABR4VIH6_9GAMM</name>
<feature type="domain" description="Transglycosylase SLT" evidence="3">
    <location>
        <begin position="395"/>
        <end position="489"/>
    </location>
</feature>
<dbReference type="Proteomes" id="UP000029447">
    <property type="component" value="Unassembled WGS sequence"/>
</dbReference>
<dbReference type="Pfam" id="PF01464">
    <property type="entry name" value="SLT"/>
    <property type="match status" value="1"/>
</dbReference>
<dbReference type="PANTHER" id="PTHR37423:SF2">
    <property type="entry name" value="MEMBRANE-BOUND LYTIC MUREIN TRANSGLYCOSYLASE C"/>
    <property type="match status" value="1"/>
</dbReference>
<proteinExistence type="inferred from homology"/>
<dbReference type="PANTHER" id="PTHR37423">
    <property type="entry name" value="SOLUBLE LYTIC MUREIN TRANSGLYCOSYLASE-RELATED"/>
    <property type="match status" value="1"/>
</dbReference>
<evidence type="ECO:0000313" key="4">
    <source>
        <dbReference type="EMBL" id="KGA39113.1"/>
    </source>
</evidence>
<dbReference type="EMBL" id="JQOF01000060">
    <property type="protein sequence ID" value="KGA39113.1"/>
    <property type="molecule type" value="Genomic_DNA"/>
</dbReference>
<dbReference type="Gene3D" id="1.10.530.10">
    <property type="match status" value="1"/>
</dbReference>
<evidence type="ECO:0000256" key="2">
    <source>
        <dbReference type="SAM" id="MobiDB-lite"/>
    </source>
</evidence>
<organism evidence="4 5">
    <name type="scientific">Pectobacterium odoriferum</name>
    <dbReference type="NCBI Taxonomy" id="78398"/>
    <lineage>
        <taxon>Bacteria</taxon>
        <taxon>Pseudomonadati</taxon>
        <taxon>Pseudomonadota</taxon>
        <taxon>Gammaproteobacteria</taxon>
        <taxon>Enterobacterales</taxon>
        <taxon>Pectobacteriaceae</taxon>
        <taxon>Pectobacterium</taxon>
    </lineage>
</organism>
<dbReference type="SUPFAM" id="SSF53955">
    <property type="entry name" value="Lysozyme-like"/>
    <property type="match status" value="1"/>
</dbReference>
<evidence type="ECO:0000259" key="3">
    <source>
        <dbReference type="Pfam" id="PF01464"/>
    </source>
</evidence>
<dbReference type="InterPro" id="IPR008258">
    <property type="entry name" value="Transglycosylase_SLT_dom_1"/>
</dbReference>
<dbReference type="CDD" id="cd00254">
    <property type="entry name" value="LT-like"/>
    <property type="match status" value="1"/>
</dbReference>
<comment type="caution">
    <text evidence="4">The sequence shown here is derived from an EMBL/GenBank/DDBJ whole genome shotgun (WGS) entry which is preliminary data.</text>
</comment>
<comment type="similarity">
    <text evidence="1">Belongs to the transglycosylase Slt family.</text>
</comment>